<evidence type="ECO:0000259" key="1">
    <source>
        <dbReference type="Pfam" id="PF13460"/>
    </source>
</evidence>
<evidence type="ECO:0000313" key="3">
    <source>
        <dbReference type="Proteomes" id="UP000053226"/>
    </source>
</evidence>
<organism evidence="2 3">
    <name type="scientific">Moellerella wisconsensis ATCC 35017</name>
    <dbReference type="NCBI Taxonomy" id="1354267"/>
    <lineage>
        <taxon>Bacteria</taxon>
        <taxon>Pseudomonadati</taxon>
        <taxon>Pseudomonadota</taxon>
        <taxon>Gammaproteobacteria</taxon>
        <taxon>Enterobacterales</taxon>
        <taxon>Morganellaceae</taxon>
        <taxon>Moellerella</taxon>
    </lineage>
</organism>
<dbReference type="InterPro" id="IPR036291">
    <property type="entry name" value="NAD(P)-bd_dom_sf"/>
</dbReference>
<dbReference type="InterPro" id="IPR016040">
    <property type="entry name" value="NAD(P)-bd_dom"/>
</dbReference>
<dbReference type="GO" id="GO:0042602">
    <property type="term" value="F:riboflavin reductase (NADPH) activity"/>
    <property type="evidence" value="ECO:0007669"/>
    <property type="project" value="UniProtKB-EC"/>
</dbReference>
<dbReference type="PANTHER" id="PTHR15020:SF50">
    <property type="entry name" value="UPF0659 PROTEIN YMR090W"/>
    <property type="match status" value="1"/>
</dbReference>
<dbReference type="EMBL" id="LGAA01000018">
    <property type="protein sequence ID" value="KPD02560.1"/>
    <property type="molecule type" value="Genomic_DNA"/>
</dbReference>
<dbReference type="RefSeq" id="WP_053908145.1">
    <property type="nucleotide sequence ID" value="NZ_CAWMUS010000018.1"/>
</dbReference>
<dbReference type="PANTHER" id="PTHR15020">
    <property type="entry name" value="FLAVIN REDUCTASE-RELATED"/>
    <property type="match status" value="1"/>
</dbReference>
<dbReference type="Pfam" id="PF13460">
    <property type="entry name" value="NAD_binding_10"/>
    <property type="match status" value="1"/>
</dbReference>
<dbReference type="SUPFAM" id="SSF51735">
    <property type="entry name" value="NAD(P)-binding Rossmann-fold domains"/>
    <property type="match status" value="1"/>
</dbReference>
<gene>
    <name evidence="2" type="ORF">M992_1714</name>
</gene>
<dbReference type="Gene3D" id="3.40.50.720">
    <property type="entry name" value="NAD(P)-binding Rossmann-like Domain"/>
    <property type="match status" value="1"/>
</dbReference>
<name>A0A0N0IA25_9GAMM</name>
<accession>A0A0N0IA25</accession>
<dbReference type="Proteomes" id="UP000053226">
    <property type="component" value="Unassembled WGS sequence"/>
</dbReference>
<keyword evidence="3" id="KW-1185">Reference proteome</keyword>
<feature type="domain" description="NAD(P)-binding" evidence="1">
    <location>
        <begin position="8"/>
        <end position="188"/>
    </location>
</feature>
<protein>
    <submittedName>
        <fullName evidence="2">Flavin reductase</fullName>
        <ecNumber evidence="2">1.5.1.30</ecNumber>
    </submittedName>
</protein>
<dbReference type="OrthoDB" id="9803892at2"/>
<keyword evidence="2" id="KW-0560">Oxidoreductase</keyword>
<dbReference type="AlphaFoldDB" id="A0A0N0IA25"/>
<evidence type="ECO:0000313" key="2">
    <source>
        <dbReference type="EMBL" id="KPD02560.1"/>
    </source>
</evidence>
<dbReference type="EC" id="1.5.1.30" evidence="2"/>
<proteinExistence type="predicted"/>
<comment type="caution">
    <text evidence="2">The sequence shown here is derived from an EMBL/GenBank/DDBJ whole genome shotgun (WGS) entry which is preliminary data.</text>
</comment>
<sequence>MAQWIIFGASKGVGRHLVDLGLAAGHHISALVRSESTAKELGKLGVETYLGDAVVDNSLHTLFSNASPNSIIFSTLGGGDADFTGNFTVIKRAEQHAISRLLLVTSIGCGDTWLSLSPRAKSLFGRAVRYKSMAESYLQTSELAFTILRPGGLVNTAGSGHCELLVGEAHGIVSRYDVAKQLQKLAEDRQSYGQVYAVIDSQLRPNW</sequence>
<reference evidence="2 3" key="1">
    <citation type="submission" date="2015-07" db="EMBL/GenBank/DDBJ databases">
        <title>ATOL: Assembling a taxonomically balanced genome-scale reconstruction of the evolutionary history of the Enterobacteriaceae.</title>
        <authorList>
            <person name="Plunkett G.III."/>
            <person name="Neeno-Eckwall E.C."/>
            <person name="Glasner J.D."/>
            <person name="Perna N.T."/>
        </authorList>
    </citation>
    <scope>NUCLEOTIDE SEQUENCE [LARGE SCALE GENOMIC DNA]</scope>
    <source>
        <strain evidence="2 3">ATCC 35017</strain>
    </source>
</reference>